<dbReference type="EMBL" id="CAJNOC010009195">
    <property type="protein sequence ID" value="CAF1125928.1"/>
    <property type="molecule type" value="Genomic_DNA"/>
</dbReference>
<sequence>MPDDPKCKQIYNYFQRNWITSEIASENTTETSANTSEIPSEIVYVSDILHSASTVLYEADYQSDQNQPTTSYAVSSSGSSIAITKRGILADLVKEIQDEIDNDSFDYVKIT</sequence>
<keyword evidence="2" id="KW-1185">Reference proteome</keyword>
<organism evidence="1 2">
    <name type="scientific">Brachionus calyciflorus</name>
    <dbReference type="NCBI Taxonomy" id="104777"/>
    <lineage>
        <taxon>Eukaryota</taxon>
        <taxon>Metazoa</taxon>
        <taxon>Spiralia</taxon>
        <taxon>Gnathifera</taxon>
        <taxon>Rotifera</taxon>
        <taxon>Eurotatoria</taxon>
        <taxon>Monogononta</taxon>
        <taxon>Pseudotrocha</taxon>
        <taxon>Ploima</taxon>
        <taxon>Brachionidae</taxon>
        <taxon>Brachionus</taxon>
    </lineage>
</organism>
<name>A0A814QXH1_9BILA</name>
<gene>
    <name evidence="1" type="ORF">OXX778_LOCUS22253</name>
</gene>
<protein>
    <submittedName>
        <fullName evidence="1">Uncharacterized protein</fullName>
    </submittedName>
</protein>
<reference evidence="1" key="1">
    <citation type="submission" date="2021-02" db="EMBL/GenBank/DDBJ databases">
        <authorList>
            <person name="Nowell W R."/>
        </authorList>
    </citation>
    <scope>NUCLEOTIDE SEQUENCE</scope>
    <source>
        <strain evidence="1">Ploen Becks lab</strain>
    </source>
</reference>
<evidence type="ECO:0000313" key="1">
    <source>
        <dbReference type="EMBL" id="CAF1125928.1"/>
    </source>
</evidence>
<accession>A0A814QXH1</accession>
<comment type="caution">
    <text evidence="1">The sequence shown here is derived from an EMBL/GenBank/DDBJ whole genome shotgun (WGS) entry which is preliminary data.</text>
</comment>
<proteinExistence type="predicted"/>
<dbReference type="AlphaFoldDB" id="A0A814QXH1"/>
<dbReference type="Proteomes" id="UP000663879">
    <property type="component" value="Unassembled WGS sequence"/>
</dbReference>
<evidence type="ECO:0000313" key="2">
    <source>
        <dbReference type="Proteomes" id="UP000663879"/>
    </source>
</evidence>